<keyword evidence="2" id="KW-1185">Reference proteome</keyword>
<accession>A0ACC2N0Z5</accession>
<comment type="caution">
    <text evidence="1">The sequence shown here is derived from an EMBL/GenBank/DDBJ whole genome shotgun (WGS) entry which is preliminary data.</text>
</comment>
<evidence type="ECO:0000313" key="2">
    <source>
        <dbReference type="Proteomes" id="UP001239111"/>
    </source>
</evidence>
<protein>
    <submittedName>
        <fullName evidence="1">Uncharacterized protein</fullName>
    </submittedName>
</protein>
<dbReference type="EMBL" id="CM056744">
    <property type="protein sequence ID" value="KAJ8664694.1"/>
    <property type="molecule type" value="Genomic_DNA"/>
</dbReference>
<dbReference type="Proteomes" id="UP001239111">
    <property type="component" value="Chromosome 4"/>
</dbReference>
<evidence type="ECO:0000313" key="1">
    <source>
        <dbReference type="EMBL" id="KAJ8664694.1"/>
    </source>
</evidence>
<proteinExistence type="predicted"/>
<name>A0ACC2N0Z5_9HYME</name>
<reference evidence="1" key="1">
    <citation type="submission" date="2023-04" db="EMBL/GenBank/DDBJ databases">
        <title>A chromosome-level genome assembly of the parasitoid wasp Eretmocerus hayati.</title>
        <authorList>
            <person name="Zhong Y."/>
            <person name="Liu S."/>
            <person name="Liu Y."/>
        </authorList>
    </citation>
    <scope>NUCLEOTIDE SEQUENCE</scope>
    <source>
        <strain evidence="1">ZJU_SS_LIU_2023</strain>
    </source>
</reference>
<gene>
    <name evidence="1" type="ORF">QAD02_006356</name>
</gene>
<sequence>MDENYTRSSYVTITSEDGNSILFAANNSRLSINHVQRYIPNTDGLTFTSDGTEYLVPIHNGDFLLPPTIELYKAFHKDESTIELDDLIRKYFYTRLTYKEIIAVLSADYKINMSLITFKRHIKRLGLRRKNIIENPLVEIITIIELELEGSGKLLGYRSIWQRVRKYNHVDVKQETVRELLKIMDPDGVEERSRSKLKRRVYIVEGPNGTWHMDGYDKLKRWGFAIHGCADGFSKKIIWLRVSRSNNKPQIVLHYFLDAIQELGLIPTILRADGGSENGLTGEAFVALRSLHDDESAGHKSFHTGPSTANERIEKYWLQLRNHTCEYYIQVFKRMQDLNLIDNGNPFHVEFLRYCFGPQIEYDLKRAMDEWNEHRIRHQNLVKLPAGIPNVLFKCPEMFDAHDCKKSVLQSDIDVLYQVAEEPFLVDPLVQEIVDIVRPGAQIPCDTRSAIDLFLALTTYVDNL</sequence>
<organism evidence="1 2">
    <name type="scientific">Eretmocerus hayati</name>
    <dbReference type="NCBI Taxonomy" id="131215"/>
    <lineage>
        <taxon>Eukaryota</taxon>
        <taxon>Metazoa</taxon>
        <taxon>Ecdysozoa</taxon>
        <taxon>Arthropoda</taxon>
        <taxon>Hexapoda</taxon>
        <taxon>Insecta</taxon>
        <taxon>Pterygota</taxon>
        <taxon>Neoptera</taxon>
        <taxon>Endopterygota</taxon>
        <taxon>Hymenoptera</taxon>
        <taxon>Apocrita</taxon>
        <taxon>Proctotrupomorpha</taxon>
        <taxon>Chalcidoidea</taxon>
        <taxon>Aphelinidae</taxon>
        <taxon>Aphelininae</taxon>
        <taxon>Eretmocerus</taxon>
    </lineage>
</organism>